<accession>A0A7Y9WHM5</accession>
<feature type="compositionally biased region" description="Basic and acidic residues" evidence="1">
    <location>
        <begin position="62"/>
        <end position="81"/>
    </location>
</feature>
<dbReference type="AlphaFoldDB" id="A0A7Y9WHM5"/>
<evidence type="ECO:0000313" key="2">
    <source>
        <dbReference type="EMBL" id="NYH20458.1"/>
    </source>
</evidence>
<proteinExistence type="predicted"/>
<feature type="compositionally biased region" description="Basic and acidic residues" evidence="1">
    <location>
        <begin position="14"/>
        <end position="29"/>
    </location>
</feature>
<comment type="caution">
    <text evidence="2">The sequence shown here is derived from an EMBL/GenBank/DDBJ whole genome shotgun (WGS) entry which is preliminary data.</text>
</comment>
<gene>
    <name evidence="2" type="ORF">GGD41_007800</name>
</gene>
<feature type="compositionally biased region" description="Basic and acidic residues" evidence="1">
    <location>
        <begin position="43"/>
        <end position="56"/>
    </location>
</feature>
<evidence type="ECO:0000313" key="3">
    <source>
        <dbReference type="Proteomes" id="UP000572540"/>
    </source>
</evidence>
<name>A0A7Y9WHM5_9BURK</name>
<dbReference type="EMBL" id="JACCAU010000002">
    <property type="protein sequence ID" value="NYH20458.1"/>
    <property type="molecule type" value="Genomic_DNA"/>
</dbReference>
<reference evidence="2 3" key="1">
    <citation type="submission" date="2020-07" db="EMBL/GenBank/DDBJ databases">
        <title>Exploring microbial biodiversity for novel pathways involved in the catabolism of aromatic compounds derived from lignin.</title>
        <authorList>
            <person name="Elkins J."/>
        </authorList>
    </citation>
    <scope>NUCLEOTIDE SEQUENCE [LARGE SCALE GENOMIC DNA]</scope>
    <source>
        <strain evidence="2 3">H2C3B</strain>
    </source>
</reference>
<evidence type="ECO:0000256" key="1">
    <source>
        <dbReference type="SAM" id="MobiDB-lite"/>
    </source>
</evidence>
<dbReference type="Proteomes" id="UP000572540">
    <property type="component" value="Unassembled WGS sequence"/>
</dbReference>
<feature type="region of interest" description="Disordered" evidence="1">
    <location>
        <begin position="1"/>
        <end position="81"/>
    </location>
</feature>
<sequence length="81" mass="9547">MKSERALGNAGAEPRARNQRDRGHQRINDRTGAAQLEQARPFPRGEHDDESDQRAERAHRREQRDRQEHCQQDDRRDDTGF</sequence>
<protein>
    <submittedName>
        <fullName evidence="2">Uncharacterized protein</fullName>
    </submittedName>
</protein>
<organism evidence="2 3">
    <name type="scientific">Paraburkholderia bryophila</name>
    <dbReference type="NCBI Taxonomy" id="420952"/>
    <lineage>
        <taxon>Bacteria</taxon>
        <taxon>Pseudomonadati</taxon>
        <taxon>Pseudomonadota</taxon>
        <taxon>Betaproteobacteria</taxon>
        <taxon>Burkholderiales</taxon>
        <taxon>Burkholderiaceae</taxon>
        <taxon>Paraburkholderia</taxon>
    </lineage>
</organism>